<sequence length="117" mass="13923">MGQKGVVSWFESELDPARPKHTYINPAGIRVTPVTHHNRRQTHHNDRSLNPWNFPYSHPKLPRSRLVLICLLFIGLIWCWLISSLWCFTSSMNSLRLHLLRHHYCCFGIWCFRYGHN</sequence>
<evidence type="ECO:0000313" key="2">
    <source>
        <dbReference type="EMBL" id="KUM48181.1"/>
    </source>
</evidence>
<proteinExistence type="predicted"/>
<evidence type="ECO:0000256" key="1">
    <source>
        <dbReference type="SAM" id="Phobius"/>
    </source>
</evidence>
<comment type="caution">
    <text evidence="2">The sequence shown here is derived from an EMBL/GenBank/DDBJ whole genome shotgun (WGS) entry which is preliminary data.</text>
</comment>
<protein>
    <submittedName>
        <fullName evidence="2">Uncharacterized protein</fullName>
    </submittedName>
</protein>
<reference evidence="2" key="1">
    <citation type="journal article" date="2015" name="Genome Biol. Evol.">
        <title>Organellar Genomes of White Spruce (Picea glauca): Assembly and Annotation.</title>
        <authorList>
            <person name="Jackman S.D."/>
            <person name="Warren R.L."/>
            <person name="Gibb E.A."/>
            <person name="Vandervalk B.P."/>
            <person name="Mohamadi H."/>
            <person name="Chu J."/>
            <person name="Raymond A."/>
            <person name="Pleasance S."/>
            <person name="Coope R."/>
            <person name="Wildung M.R."/>
            <person name="Ritland C.E."/>
            <person name="Bousquet J."/>
            <person name="Jones S.J."/>
            <person name="Bohlmann J."/>
            <person name="Birol I."/>
        </authorList>
    </citation>
    <scope>NUCLEOTIDE SEQUENCE [LARGE SCALE GENOMIC DNA]</scope>
    <source>
        <tissue evidence="2">Flushing bud</tissue>
    </source>
</reference>
<feature type="transmembrane region" description="Helical" evidence="1">
    <location>
        <begin position="66"/>
        <end position="88"/>
    </location>
</feature>
<keyword evidence="2" id="KW-0496">Mitochondrion</keyword>
<organism evidence="2">
    <name type="scientific">Picea glauca</name>
    <name type="common">White spruce</name>
    <name type="synonym">Pinus glauca</name>
    <dbReference type="NCBI Taxonomy" id="3330"/>
    <lineage>
        <taxon>Eukaryota</taxon>
        <taxon>Viridiplantae</taxon>
        <taxon>Streptophyta</taxon>
        <taxon>Embryophyta</taxon>
        <taxon>Tracheophyta</taxon>
        <taxon>Spermatophyta</taxon>
        <taxon>Pinopsida</taxon>
        <taxon>Pinidae</taxon>
        <taxon>Conifers I</taxon>
        <taxon>Pinales</taxon>
        <taxon>Pinaceae</taxon>
        <taxon>Picea</taxon>
    </lineage>
</organism>
<keyword evidence="1" id="KW-0812">Transmembrane</keyword>
<gene>
    <name evidence="2" type="ORF">ABT39_MTgene5178</name>
</gene>
<dbReference type="AlphaFoldDB" id="A0A101LZD6"/>
<accession>A0A101LZD6</accession>
<keyword evidence="1" id="KW-0472">Membrane</keyword>
<keyword evidence="1" id="KW-1133">Transmembrane helix</keyword>
<dbReference type="EMBL" id="LKAM01000006">
    <property type="protein sequence ID" value="KUM48181.1"/>
    <property type="molecule type" value="Genomic_DNA"/>
</dbReference>
<geneLocation type="mitochondrion" evidence="2"/>
<name>A0A101LZD6_PICGL</name>